<feature type="region of interest" description="Disordered" evidence="1">
    <location>
        <begin position="1"/>
        <end position="42"/>
    </location>
</feature>
<dbReference type="AlphaFoldDB" id="A0A078MP42"/>
<sequence>MGEPQYPTGPAQQPSAERNGLVGDPASRPSPSMSFHPVPPPHGPAAYPGLPFPPYPVPPAGPGAWTAHPAGRPQPRGRARRLRGALLWNLVAAHLVWFAVLALNWGCAAFLGFSALLSNPNEDYSAVMDYVRLSFWGPLAAVAAGWAVAGPALALRRSRLAVWALCICVYGWTLLWLGVTVRALMLL</sequence>
<dbReference type="PATRIC" id="fig|1461584.3.peg.1351"/>
<evidence type="ECO:0000256" key="2">
    <source>
        <dbReference type="SAM" id="Phobius"/>
    </source>
</evidence>
<reference evidence="3" key="1">
    <citation type="submission" date="2014-07" db="EMBL/GenBank/DDBJ databases">
        <authorList>
            <person name="Urmite Genomes Urmite Genomes"/>
        </authorList>
    </citation>
    <scope>NUCLEOTIDE SEQUENCE</scope>
    <source>
        <strain evidence="3">11W110_air</strain>
    </source>
</reference>
<feature type="transmembrane region" description="Helical" evidence="2">
    <location>
        <begin position="86"/>
        <end position="113"/>
    </location>
</feature>
<evidence type="ECO:0000256" key="1">
    <source>
        <dbReference type="SAM" id="MobiDB-lite"/>
    </source>
</evidence>
<organism evidence="3">
    <name type="scientific">Arthrobacter saudimassiliensis</name>
    <dbReference type="NCBI Taxonomy" id="1461584"/>
    <lineage>
        <taxon>Bacteria</taxon>
        <taxon>Bacillati</taxon>
        <taxon>Actinomycetota</taxon>
        <taxon>Actinomycetes</taxon>
        <taxon>Micrococcales</taxon>
        <taxon>Micrococcaceae</taxon>
        <taxon>Arthrobacter</taxon>
    </lineage>
</organism>
<keyword evidence="2" id="KW-0812">Transmembrane</keyword>
<feature type="transmembrane region" description="Helical" evidence="2">
    <location>
        <begin position="133"/>
        <end position="155"/>
    </location>
</feature>
<evidence type="ECO:0000313" key="3">
    <source>
        <dbReference type="EMBL" id="CEA08030.1"/>
    </source>
</evidence>
<protein>
    <submittedName>
        <fullName evidence="3">Uncharacterized protein</fullName>
    </submittedName>
</protein>
<accession>A0A078MP42</accession>
<proteinExistence type="predicted"/>
<name>A0A078MP42_9MICC</name>
<gene>
    <name evidence="3" type="ORF">BN1051_01365</name>
</gene>
<feature type="transmembrane region" description="Helical" evidence="2">
    <location>
        <begin position="162"/>
        <end position="185"/>
    </location>
</feature>
<dbReference type="EMBL" id="LN483070">
    <property type="protein sequence ID" value="CEA08030.1"/>
    <property type="molecule type" value="Genomic_DNA"/>
</dbReference>
<keyword evidence="2" id="KW-0472">Membrane</keyword>
<keyword evidence="2" id="KW-1133">Transmembrane helix</keyword>